<feature type="domain" description="SUN" evidence="3">
    <location>
        <begin position="174"/>
        <end position="242"/>
    </location>
</feature>
<proteinExistence type="predicted"/>
<evidence type="ECO:0000256" key="1">
    <source>
        <dbReference type="SAM" id="Coils"/>
    </source>
</evidence>
<dbReference type="EMBL" id="JAPFFF010000009">
    <property type="protein sequence ID" value="KAK8882633.1"/>
    <property type="molecule type" value="Genomic_DNA"/>
</dbReference>
<accession>A0ABR2JVZ7</accession>
<name>A0ABR2JVZ7_9EUKA</name>
<keyword evidence="5" id="KW-1185">Reference proteome</keyword>
<sequence>MLFLFLSLALCDQYDDAEKIMQRLSELQSEINVQGDVMKNLSNQISFLINKLEKINISKQNNKKNIKLINDTNNEKLNEVINTVNDLFQDSLSSKIKYSPVNISLVTFTSEKERKKIENIPFIKSKFVRNFKPPSYPLDENNLYKIKGKTANFTFLSHHVERIAKIEINQTNAHPCGIKTFKVICTDHKNTYISDEFHALHHSESPQVFDFNRTIWMKTLVLYVIENHGDDEYICLPNIRVFDDDYYLNK</sequence>
<dbReference type="Pfam" id="PF07738">
    <property type="entry name" value="Sad1_UNC"/>
    <property type="match status" value="1"/>
</dbReference>
<feature type="chain" id="PRO_5046420526" description="SUN domain-containing protein" evidence="2">
    <location>
        <begin position="18"/>
        <end position="250"/>
    </location>
</feature>
<evidence type="ECO:0000313" key="4">
    <source>
        <dbReference type="EMBL" id="KAK8882633.1"/>
    </source>
</evidence>
<feature type="signal peptide" evidence="2">
    <location>
        <begin position="1"/>
        <end position="17"/>
    </location>
</feature>
<gene>
    <name evidence="4" type="ORF">M9Y10_045275</name>
</gene>
<dbReference type="Proteomes" id="UP001470230">
    <property type="component" value="Unassembled WGS sequence"/>
</dbReference>
<comment type="caution">
    <text evidence="4">The sequence shown here is derived from an EMBL/GenBank/DDBJ whole genome shotgun (WGS) entry which is preliminary data.</text>
</comment>
<dbReference type="InterPro" id="IPR012919">
    <property type="entry name" value="SUN_dom"/>
</dbReference>
<evidence type="ECO:0000313" key="5">
    <source>
        <dbReference type="Proteomes" id="UP001470230"/>
    </source>
</evidence>
<organism evidence="4 5">
    <name type="scientific">Tritrichomonas musculus</name>
    <dbReference type="NCBI Taxonomy" id="1915356"/>
    <lineage>
        <taxon>Eukaryota</taxon>
        <taxon>Metamonada</taxon>
        <taxon>Parabasalia</taxon>
        <taxon>Tritrichomonadida</taxon>
        <taxon>Tritrichomonadidae</taxon>
        <taxon>Tritrichomonas</taxon>
    </lineage>
</organism>
<keyword evidence="1" id="KW-0175">Coiled coil</keyword>
<evidence type="ECO:0000256" key="2">
    <source>
        <dbReference type="SAM" id="SignalP"/>
    </source>
</evidence>
<protein>
    <recommendedName>
        <fullName evidence="3">SUN domain-containing protein</fullName>
    </recommendedName>
</protein>
<feature type="coiled-coil region" evidence="1">
    <location>
        <begin position="24"/>
        <end position="58"/>
    </location>
</feature>
<keyword evidence="2" id="KW-0732">Signal</keyword>
<evidence type="ECO:0000259" key="3">
    <source>
        <dbReference type="Pfam" id="PF07738"/>
    </source>
</evidence>
<reference evidence="4 5" key="1">
    <citation type="submission" date="2024-04" db="EMBL/GenBank/DDBJ databases">
        <title>Tritrichomonas musculus Genome.</title>
        <authorList>
            <person name="Alves-Ferreira E."/>
            <person name="Grigg M."/>
            <person name="Lorenzi H."/>
            <person name="Galac M."/>
        </authorList>
    </citation>
    <scope>NUCLEOTIDE SEQUENCE [LARGE SCALE GENOMIC DNA]</scope>
    <source>
        <strain evidence="4 5">EAF2021</strain>
    </source>
</reference>